<dbReference type="Pfam" id="PF13593">
    <property type="entry name" value="SBF_like"/>
    <property type="match status" value="1"/>
</dbReference>
<proteinExistence type="predicted"/>
<organism evidence="2 3">
    <name type="scientific">Segatella copri</name>
    <dbReference type="NCBI Taxonomy" id="165179"/>
    <lineage>
        <taxon>Bacteria</taxon>
        <taxon>Pseudomonadati</taxon>
        <taxon>Bacteroidota</taxon>
        <taxon>Bacteroidia</taxon>
        <taxon>Bacteroidales</taxon>
        <taxon>Prevotellaceae</taxon>
        <taxon>Segatella</taxon>
    </lineage>
</organism>
<dbReference type="InterPro" id="IPR038770">
    <property type="entry name" value="Na+/solute_symporter_sf"/>
</dbReference>
<feature type="transmembrane region" description="Helical" evidence="1">
    <location>
        <begin position="135"/>
        <end position="155"/>
    </location>
</feature>
<dbReference type="Gene3D" id="1.20.1530.20">
    <property type="match status" value="1"/>
</dbReference>
<dbReference type="RefSeq" id="WP_153097776.1">
    <property type="nucleotide sequence ID" value="NZ_VZBP01000166.1"/>
</dbReference>
<comment type="caution">
    <text evidence="2">The sequence shown here is derived from an EMBL/GenBank/DDBJ whole genome shotgun (WGS) entry which is preliminary data.</text>
</comment>
<dbReference type="Proteomes" id="UP000405805">
    <property type="component" value="Unassembled WGS sequence"/>
</dbReference>
<feature type="transmembrane region" description="Helical" evidence="1">
    <location>
        <begin position="46"/>
        <end position="64"/>
    </location>
</feature>
<protein>
    <submittedName>
        <fullName evidence="2">Transporter</fullName>
    </submittedName>
</protein>
<evidence type="ECO:0000313" key="3">
    <source>
        <dbReference type="Proteomes" id="UP000405805"/>
    </source>
</evidence>
<reference evidence="3" key="1">
    <citation type="submission" date="2019-09" db="EMBL/GenBank/DDBJ databases">
        <title>Distinct polysaccharide growth profiles of human intestinal Prevotella copri isolates.</title>
        <authorList>
            <person name="Fehlner-Peach H."/>
            <person name="Magnabosco C."/>
            <person name="Raghavan V."/>
            <person name="Scher J.U."/>
            <person name="Tett A."/>
            <person name="Cox L.M."/>
            <person name="Gottsegen C."/>
            <person name="Watters A."/>
            <person name="Wiltshire- Gordon J.D."/>
            <person name="Segata N."/>
            <person name="Bonneau R."/>
            <person name="Littman D.R."/>
        </authorList>
    </citation>
    <scope>NUCLEOTIDE SEQUENCE [LARGE SCALE GENOMIC DNA]</scope>
    <source>
        <strain evidence="3">iA624</strain>
    </source>
</reference>
<feature type="transmembrane region" description="Helical" evidence="1">
    <location>
        <begin position="161"/>
        <end position="187"/>
    </location>
</feature>
<name>A0AA91A4S6_9BACT</name>
<keyword evidence="1" id="KW-0812">Transmembrane</keyword>
<sequence length="320" mass="35895">MWLWKFFRKFSLPCSLVLGAVGYLIFANVPFLEPLGDAVGPKLVDMMPWVLFALLYVTFCKIEIKEMKPKAWHFILQLIRTSLALMMVVLIFEFGDDYETKLVLEGAFICFICPTAAAVAVVTEKLGGSIGSLTTYTVIANVFTMVIIPSLFPMVEKGADVSFLFMSAMVFRNVTTVLVVPLLLALLSRKFLPKWVDKVKSVKDLGFYMWCFNLTILMGETVRNILHAEVSGWILALLLIVPLFVCLIQFAIGKAVGRHYDASISAGQALGQKNTIVGIWLTLTFLNPLAAVAPGAYVVWQNLVNGWQLWYKEKYGKLKW</sequence>
<feature type="transmembrane region" description="Helical" evidence="1">
    <location>
        <begin position="71"/>
        <end position="92"/>
    </location>
</feature>
<evidence type="ECO:0000313" key="2">
    <source>
        <dbReference type="EMBL" id="MQO10672.1"/>
    </source>
</evidence>
<dbReference type="EMBL" id="VZBP01000166">
    <property type="protein sequence ID" value="MQO10672.1"/>
    <property type="molecule type" value="Genomic_DNA"/>
</dbReference>
<evidence type="ECO:0000256" key="1">
    <source>
        <dbReference type="SAM" id="Phobius"/>
    </source>
</evidence>
<dbReference type="AlphaFoldDB" id="A0AA91A4S6"/>
<feature type="transmembrane region" description="Helical" evidence="1">
    <location>
        <begin position="104"/>
        <end position="123"/>
    </location>
</feature>
<gene>
    <name evidence="2" type="ORF">F7D57_13325</name>
</gene>
<keyword evidence="1" id="KW-0472">Membrane</keyword>
<keyword evidence="1" id="KW-1133">Transmembrane helix</keyword>
<accession>A0AA91A4S6</accession>
<feature type="transmembrane region" description="Helical" evidence="1">
    <location>
        <begin position="277"/>
        <end position="300"/>
    </location>
</feature>
<feature type="transmembrane region" description="Helical" evidence="1">
    <location>
        <begin position="232"/>
        <end position="256"/>
    </location>
</feature>
<dbReference type="InterPro" id="IPR016833">
    <property type="entry name" value="Put_Na-Bile_cotransptr"/>
</dbReference>